<dbReference type="AlphaFoldDB" id="A0AAU9P3G7"/>
<accession>A0AAU9P3G7</accession>
<evidence type="ECO:0000313" key="2">
    <source>
        <dbReference type="Proteomes" id="UP001157418"/>
    </source>
</evidence>
<evidence type="ECO:0000313" key="1">
    <source>
        <dbReference type="EMBL" id="CAH1444225.1"/>
    </source>
</evidence>
<organism evidence="1 2">
    <name type="scientific">Lactuca virosa</name>
    <dbReference type="NCBI Taxonomy" id="75947"/>
    <lineage>
        <taxon>Eukaryota</taxon>
        <taxon>Viridiplantae</taxon>
        <taxon>Streptophyta</taxon>
        <taxon>Embryophyta</taxon>
        <taxon>Tracheophyta</taxon>
        <taxon>Spermatophyta</taxon>
        <taxon>Magnoliopsida</taxon>
        <taxon>eudicotyledons</taxon>
        <taxon>Gunneridae</taxon>
        <taxon>Pentapetalae</taxon>
        <taxon>asterids</taxon>
        <taxon>campanulids</taxon>
        <taxon>Asterales</taxon>
        <taxon>Asteraceae</taxon>
        <taxon>Cichorioideae</taxon>
        <taxon>Cichorieae</taxon>
        <taxon>Lactucinae</taxon>
        <taxon>Lactuca</taxon>
    </lineage>
</organism>
<comment type="caution">
    <text evidence="1">The sequence shown here is derived from an EMBL/GenBank/DDBJ whole genome shotgun (WGS) entry which is preliminary data.</text>
</comment>
<reference evidence="1 2" key="1">
    <citation type="submission" date="2022-01" db="EMBL/GenBank/DDBJ databases">
        <authorList>
            <person name="Xiong W."/>
            <person name="Schranz E."/>
        </authorList>
    </citation>
    <scope>NUCLEOTIDE SEQUENCE [LARGE SCALE GENOMIC DNA]</scope>
</reference>
<dbReference type="EMBL" id="CAKMRJ010005523">
    <property type="protein sequence ID" value="CAH1444225.1"/>
    <property type="molecule type" value="Genomic_DNA"/>
</dbReference>
<sequence length="133" mass="15762">MDHITVHDALLAFGGTLKRTKCNMFLPQLIHCPPETLFMIARTQVMCSSSARTINILRFGHHGDDEQCPPCKCKNGISFKRTAWTNDNPVRRFWDYKNLMSSERPRCEIFKWKDKDIEEGYYKDQIRKMRYEL</sequence>
<protein>
    <submittedName>
        <fullName evidence="1">Uncharacterized protein</fullName>
    </submittedName>
</protein>
<dbReference type="Proteomes" id="UP001157418">
    <property type="component" value="Unassembled WGS sequence"/>
</dbReference>
<proteinExistence type="predicted"/>
<name>A0AAU9P3G7_9ASTR</name>
<keyword evidence="2" id="KW-1185">Reference proteome</keyword>
<gene>
    <name evidence="1" type="ORF">LVIROSA_LOCUS30081</name>
</gene>